<dbReference type="InterPro" id="IPR005828">
    <property type="entry name" value="MFS_sugar_transport-like"/>
</dbReference>
<evidence type="ECO:0000256" key="7">
    <source>
        <dbReference type="ARBA" id="ARBA00023180"/>
    </source>
</evidence>
<dbReference type="PANTHER" id="PTHR48022:SF17">
    <property type="entry name" value="HEXOSE TRANSPORTER"/>
    <property type="match status" value="1"/>
</dbReference>
<evidence type="ECO:0000256" key="9">
    <source>
        <dbReference type="RuleBase" id="RU003346"/>
    </source>
</evidence>
<name>A0A316YGG7_9BASI</name>
<protein>
    <submittedName>
        <fullName evidence="12">Putative monosaccharide transporter</fullName>
    </submittedName>
</protein>
<dbReference type="InterPro" id="IPR036259">
    <property type="entry name" value="MFS_trans_sf"/>
</dbReference>
<feature type="transmembrane region" description="Helical" evidence="10">
    <location>
        <begin position="121"/>
        <end position="140"/>
    </location>
</feature>
<evidence type="ECO:0000259" key="11">
    <source>
        <dbReference type="PROSITE" id="PS50850"/>
    </source>
</evidence>
<sequence>MPGGAVPAFTGTSSGPVIKPKSARETVPAIAVAAFAAFGGILFGYDTGTISGVIAADEFRKDFGTYYPYNRPDNDLTINPPKAGYALDTATKSLFVSILSAGTFFGALAGAPLADILGRRWGLQVAMVVFCLGVALQVGTAPHQDALFVVGRVFAGLGVGIVSSIVPMYQSETAPRWIRGAVVSGYQWAITIGLLIAAIVNNSTNGRSDTGSYRIPIAVQFAFAIIMSVGLFFLPESPRWYVKKGKPEMAAKSLAFLNSTDVDDPVVRSELADIQTNLDTELTYGTGSYRDCFRNNDRKYLYRTLTGTWLQAWQQLTGINFIFYYGTTFFQSTGQSDPFVFTVISNVVNVVTTVPGMFMMERVGRRKLLIWGALWMFLCELIVAILGTTASTGNHGAQKALVALVCLYVAGFASTWGPAAWVVCGEIFPLAIRAKALSLCTASNWLWNFGIGYATPYLVDTGAGKAGLQTKVFFIWAGTCFCCAIFAYFCIVETAGLSLEEVDELYSQVTPRQSGRANRELRANRSDLETNAFTGAPVLMKEDEEVSADYVKEDMVKTAQADA</sequence>
<dbReference type="PANTHER" id="PTHR48022">
    <property type="entry name" value="PLASTIDIC GLUCOSE TRANSPORTER 4"/>
    <property type="match status" value="1"/>
</dbReference>
<keyword evidence="6 10" id="KW-0472">Membrane</keyword>
<dbReference type="STRING" id="215250.A0A316YGG7"/>
<dbReference type="InterPro" id="IPR003663">
    <property type="entry name" value="Sugar/inositol_transpt"/>
</dbReference>
<dbReference type="NCBIfam" id="TIGR00879">
    <property type="entry name" value="SP"/>
    <property type="match status" value="1"/>
</dbReference>
<dbReference type="InterPro" id="IPR050360">
    <property type="entry name" value="MFS_Sugar_Transporters"/>
</dbReference>
<dbReference type="Proteomes" id="UP000245768">
    <property type="component" value="Unassembled WGS sequence"/>
</dbReference>
<feature type="domain" description="Major facilitator superfamily (MFS) profile" evidence="11">
    <location>
        <begin position="32"/>
        <end position="495"/>
    </location>
</feature>
<feature type="transmembrane region" description="Helical" evidence="10">
    <location>
        <begin position="368"/>
        <end position="388"/>
    </location>
</feature>
<dbReference type="InterPro" id="IPR005829">
    <property type="entry name" value="Sugar_transporter_CS"/>
</dbReference>
<reference evidence="12" key="1">
    <citation type="journal article" date="2018" name="Mol. Biol. Evol.">
        <title>Broad Genomic Sampling Reveals a Smut Pathogenic Ancestry of the Fungal Clade Ustilaginomycotina.</title>
        <authorList>
            <person name="Kijpornyongpan T."/>
            <person name="Mondo S.J."/>
            <person name="Barry K."/>
            <person name="Sandor L."/>
            <person name="Lee J."/>
            <person name="Lipzen A."/>
            <person name="Pangilinan J."/>
            <person name="LaButti K."/>
            <person name="Hainaut M."/>
            <person name="Henrissat B."/>
            <person name="Grigoriev I.V."/>
            <person name="Spatafora J.W."/>
            <person name="Aime M.C."/>
        </authorList>
    </citation>
    <scope>NUCLEOTIDE SEQUENCE [LARGE SCALE GENOMIC DNA]</scope>
    <source>
        <strain evidence="12">MCA 4198</strain>
    </source>
</reference>
<comment type="similarity">
    <text evidence="2 9">Belongs to the major facilitator superfamily. Sugar transporter (TC 2.A.1.1) family.</text>
</comment>
<evidence type="ECO:0000256" key="8">
    <source>
        <dbReference type="ARBA" id="ARBA00049119"/>
    </source>
</evidence>
<dbReference type="PROSITE" id="PS50850">
    <property type="entry name" value="MFS"/>
    <property type="match status" value="1"/>
</dbReference>
<feature type="transmembrane region" description="Helical" evidence="10">
    <location>
        <begin position="181"/>
        <end position="201"/>
    </location>
</feature>
<dbReference type="InterPro" id="IPR020846">
    <property type="entry name" value="MFS_dom"/>
</dbReference>
<evidence type="ECO:0000256" key="4">
    <source>
        <dbReference type="ARBA" id="ARBA00022692"/>
    </source>
</evidence>
<evidence type="ECO:0000256" key="10">
    <source>
        <dbReference type="SAM" id="Phobius"/>
    </source>
</evidence>
<comment type="subcellular location">
    <subcellularLocation>
        <location evidence="1">Membrane</location>
        <topology evidence="1">Multi-pass membrane protein</topology>
    </subcellularLocation>
</comment>
<feature type="transmembrane region" description="Helical" evidence="10">
    <location>
        <begin position="27"/>
        <end position="45"/>
    </location>
</feature>
<dbReference type="CDD" id="cd17356">
    <property type="entry name" value="MFS_HXT"/>
    <property type="match status" value="1"/>
</dbReference>
<proteinExistence type="inferred from homology"/>
<dbReference type="EMBL" id="KZ819638">
    <property type="protein sequence ID" value="PWN88517.1"/>
    <property type="molecule type" value="Genomic_DNA"/>
</dbReference>
<dbReference type="PRINTS" id="PR00171">
    <property type="entry name" value="SUGRTRNSPORT"/>
</dbReference>
<dbReference type="FunFam" id="1.20.1250.20:FF:000115">
    <property type="entry name" value="High-affinity glucose transporter"/>
    <property type="match status" value="1"/>
</dbReference>
<dbReference type="GO" id="GO:0005536">
    <property type="term" value="F:D-glucose binding"/>
    <property type="evidence" value="ECO:0007669"/>
    <property type="project" value="UniProtKB-ARBA"/>
</dbReference>
<feature type="transmembrane region" description="Helical" evidence="10">
    <location>
        <begin position="473"/>
        <end position="491"/>
    </location>
</feature>
<dbReference type="AlphaFoldDB" id="A0A316YGG7"/>
<dbReference type="PROSITE" id="PS00216">
    <property type="entry name" value="SUGAR_TRANSPORT_1"/>
    <property type="match status" value="2"/>
</dbReference>
<feature type="transmembrane region" description="Helical" evidence="10">
    <location>
        <begin position="436"/>
        <end position="453"/>
    </location>
</feature>
<feature type="transmembrane region" description="Helical" evidence="10">
    <location>
        <begin position="94"/>
        <end position="114"/>
    </location>
</feature>
<evidence type="ECO:0000256" key="5">
    <source>
        <dbReference type="ARBA" id="ARBA00022989"/>
    </source>
</evidence>
<feature type="transmembrane region" description="Helical" evidence="10">
    <location>
        <begin position="146"/>
        <end position="169"/>
    </location>
</feature>
<dbReference type="GeneID" id="37044352"/>
<organism evidence="12 13">
    <name type="scientific">Acaromyces ingoldii</name>
    <dbReference type="NCBI Taxonomy" id="215250"/>
    <lineage>
        <taxon>Eukaryota</taxon>
        <taxon>Fungi</taxon>
        <taxon>Dikarya</taxon>
        <taxon>Basidiomycota</taxon>
        <taxon>Ustilaginomycotina</taxon>
        <taxon>Exobasidiomycetes</taxon>
        <taxon>Exobasidiales</taxon>
        <taxon>Cryptobasidiaceae</taxon>
        <taxon>Acaromyces</taxon>
    </lineage>
</organism>
<evidence type="ECO:0000313" key="13">
    <source>
        <dbReference type="Proteomes" id="UP000245768"/>
    </source>
</evidence>
<evidence type="ECO:0000256" key="3">
    <source>
        <dbReference type="ARBA" id="ARBA00022448"/>
    </source>
</evidence>
<evidence type="ECO:0000256" key="6">
    <source>
        <dbReference type="ARBA" id="ARBA00023136"/>
    </source>
</evidence>
<comment type="catalytic activity">
    <reaction evidence="8">
        <text>myo-inositol(out) + H(+)(out) = myo-inositol(in) + H(+)(in)</text>
        <dbReference type="Rhea" id="RHEA:60364"/>
        <dbReference type="ChEBI" id="CHEBI:15378"/>
        <dbReference type="ChEBI" id="CHEBI:17268"/>
    </reaction>
</comment>
<evidence type="ECO:0000256" key="1">
    <source>
        <dbReference type="ARBA" id="ARBA00004141"/>
    </source>
</evidence>
<keyword evidence="13" id="KW-1185">Reference proteome</keyword>
<evidence type="ECO:0000256" key="2">
    <source>
        <dbReference type="ARBA" id="ARBA00010992"/>
    </source>
</evidence>
<keyword evidence="5 10" id="KW-1133">Transmembrane helix</keyword>
<keyword evidence="7" id="KW-0325">Glycoprotein</keyword>
<dbReference type="GO" id="GO:0005351">
    <property type="term" value="F:carbohydrate:proton symporter activity"/>
    <property type="evidence" value="ECO:0007669"/>
    <property type="project" value="TreeGrafter"/>
</dbReference>
<dbReference type="OrthoDB" id="6612291at2759"/>
<dbReference type="Gene3D" id="1.20.1250.20">
    <property type="entry name" value="MFS general substrate transporter like domains"/>
    <property type="match status" value="1"/>
</dbReference>
<dbReference type="InParanoid" id="A0A316YGG7"/>
<keyword evidence="4 10" id="KW-0812">Transmembrane</keyword>
<dbReference type="GO" id="GO:0010255">
    <property type="term" value="P:glucose mediated signaling pathway"/>
    <property type="evidence" value="ECO:0007669"/>
    <property type="project" value="UniProtKB-ARBA"/>
</dbReference>
<feature type="transmembrane region" description="Helical" evidence="10">
    <location>
        <begin position="400"/>
        <end position="424"/>
    </location>
</feature>
<evidence type="ECO:0000313" key="12">
    <source>
        <dbReference type="EMBL" id="PWN88517.1"/>
    </source>
</evidence>
<dbReference type="RefSeq" id="XP_025375715.1">
    <property type="nucleotide sequence ID" value="XM_025522436.1"/>
</dbReference>
<gene>
    <name evidence="12" type="ORF">FA10DRAFT_268703</name>
</gene>
<dbReference type="Pfam" id="PF00083">
    <property type="entry name" value="Sugar_tr"/>
    <property type="match status" value="1"/>
</dbReference>
<keyword evidence="3 9" id="KW-0813">Transport</keyword>
<dbReference type="SUPFAM" id="SSF103473">
    <property type="entry name" value="MFS general substrate transporter"/>
    <property type="match status" value="1"/>
</dbReference>
<dbReference type="GO" id="GO:0005886">
    <property type="term" value="C:plasma membrane"/>
    <property type="evidence" value="ECO:0007669"/>
    <property type="project" value="UniProtKB-ARBA"/>
</dbReference>
<feature type="transmembrane region" description="Helical" evidence="10">
    <location>
        <begin position="213"/>
        <end position="234"/>
    </location>
</feature>
<accession>A0A316YGG7</accession>
<dbReference type="PROSITE" id="PS00217">
    <property type="entry name" value="SUGAR_TRANSPORT_2"/>
    <property type="match status" value="1"/>
</dbReference>